<dbReference type="GO" id="GO:0005759">
    <property type="term" value="C:mitochondrial matrix"/>
    <property type="evidence" value="ECO:0007669"/>
    <property type="project" value="UniProtKB-SubCell"/>
</dbReference>
<evidence type="ECO:0000256" key="6">
    <source>
        <dbReference type="ARBA" id="ARBA00022801"/>
    </source>
</evidence>
<feature type="transmembrane region" description="Helical" evidence="12">
    <location>
        <begin position="73"/>
        <end position="95"/>
    </location>
</feature>
<dbReference type="FunFam" id="3.40.50.300:FF:000269">
    <property type="entry name" value="ATP-dependent RNA helicase SUPV3L1, mitochondrial"/>
    <property type="match status" value="1"/>
</dbReference>
<proteinExistence type="predicted"/>
<dbReference type="Pfam" id="PF12513">
    <property type="entry name" value="SUV3_C"/>
    <property type="match status" value="1"/>
</dbReference>
<evidence type="ECO:0000256" key="1">
    <source>
        <dbReference type="ARBA" id="ARBA00001936"/>
    </source>
</evidence>
<keyword evidence="5" id="KW-0547">Nucleotide-binding</keyword>
<name>A0A9W8GKE7_9FUNG</name>
<comment type="subcellular location">
    <subcellularLocation>
        <location evidence="3">Mitochondrion matrix</location>
    </subcellularLocation>
</comment>
<dbReference type="SUPFAM" id="SSF52540">
    <property type="entry name" value="P-loop containing nucleoside triphosphate hydrolases"/>
    <property type="match status" value="1"/>
</dbReference>
<comment type="caution">
    <text evidence="14">The sequence shown here is derived from an EMBL/GenBank/DDBJ whole genome shotgun (WGS) entry which is preliminary data.</text>
</comment>
<dbReference type="FunFam" id="3.40.50.300:FF:000957">
    <property type="entry name" value="ATP-dependent RNA helicase SUV3L, mitochondrial"/>
    <property type="match status" value="1"/>
</dbReference>
<keyword evidence="12" id="KW-1133">Transmembrane helix</keyword>
<evidence type="ECO:0000259" key="13">
    <source>
        <dbReference type="PROSITE" id="PS51194"/>
    </source>
</evidence>
<dbReference type="AlphaFoldDB" id="A0A9W8GKE7"/>
<comment type="cofactor">
    <cofactor evidence="1">
        <name>Mn(2+)</name>
        <dbReference type="ChEBI" id="CHEBI:29035"/>
    </cofactor>
</comment>
<feature type="transmembrane region" description="Helical" evidence="12">
    <location>
        <begin position="39"/>
        <end position="61"/>
    </location>
</feature>
<keyword evidence="8" id="KW-0067">ATP-binding</keyword>
<keyword evidence="6 14" id="KW-0378">Hydrolase</keyword>
<evidence type="ECO:0000256" key="8">
    <source>
        <dbReference type="ARBA" id="ARBA00022840"/>
    </source>
</evidence>
<dbReference type="InterPro" id="IPR041082">
    <property type="entry name" value="Suv3_C_1"/>
</dbReference>
<keyword evidence="12" id="KW-0812">Transmembrane</keyword>
<dbReference type="GO" id="GO:0045025">
    <property type="term" value="C:mitochondrial degradosome"/>
    <property type="evidence" value="ECO:0007669"/>
    <property type="project" value="TreeGrafter"/>
</dbReference>
<dbReference type="InterPro" id="IPR014001">
    <property type="entry name" value="Helicase_ATP-bd"/>
</dbReference>
<dbReference type="GO" id="GO:0016787">
    <property type="term" value="F:hydrolase activity"/>
    <property type="evidence" value="ECO:0007669"/>
    <property type="project" value="UniProtKB-KW"/>
</dbReference>
<feature type="transmembrane region" description="Helical" evidence="12">
    <location>
        <begin position="115"/>
        <end position="138"/>
    </location>
</feature>
<dbReference type="InterPro" id="IPR022192">
    <property type="entry name" value="SUV3_C"/>
</dbReference>
<dbReference type="PANTHER" id="PTHR12131:SF1">
    <property type="entry name" value="ATP-DEPENDENT RNA HELICASE SUPV3L1, MITOCHONDRIAL-RELATED"/>
    <property type="match status" value="1"/>
</dbReference>
<evidence type="ECO:0000256" key="3">
    <source>
        <dbReference type="ARBA" id="ARBA00004305"/>
    </source>
</evidence>
<dbReference type="EMBL" id="JANBTX010000032">
    <property type="protein sequence ID" value="KAJ2689083.1"/>
    <property type="molecule type" value="Genomic_DNA"/>
</dbReference>
<evidence type="ECO:0000256" key="4">
    <source>
        <dbReference type="ARBA" id="ARBA00012552"/>
    </source>
</evidence>
<comment type="catalytic activity">
    <reaction evidence="11">
        <text>ATP + H2O = ADP + phosphate + H(+)</text>
        <dbReference type="Rhea" id="RHEA:13065"/>
        <dbReference type="ChEBI" id="CHEBI:15377"/>
        <dbReference type="ChEBI" id="CHEBI:15378"/>
        <dbReference type="ChEBI" id="CHEBI:30616"/>
        <dbReference type="ChEBI" id="CHEBI:43474"/>
        <dbReference type="ChEBI" id="CHEBI:456216"/>
        <dbReference type="EC" id="3.6.4.13"/>
    </reaction>
</comment>
<dbReference type="GO" id="GO:0003724">
    <property type="term" value="F:RNA helicase activity"/>
    <property type="evidence" value="ECO:0007669"/>
    <property type="project" value="UniProtKB-EC"/>
</dbReference>
<dbReference type="Gene3D" id="1.20.58.1080">
    <property type="match status" value="1"/>
</dbReference>
<keyword evidence="7 14" id="KW-0347">Helicase</keyword>
<evidence type="ECO:0000256" key="5">
    <source>
        <dbReference type="ARBA" id="ARBA00022741"/>
    </source>
</evidence>
<feature type="transmembrane region" description="Helical" evidence="12">
    <location>
        <begin position="188"/>
        <end position="208"/>
    </location>
</feature>
<feature type="transmembrane region" description="Helical" evidence="12">
    <location>
        <begin position="7"/>
        <end position="27"/>
    </location>
</feature>
<accession>A0A9W8GKE7</accession>
<keyword evidence="15" id="KW-1185">Reference proteome</keyword>
<gene>
    <name evidence="14" type="primary">SUV3</name>
    <name evidence="14" type="ORF">IWW39_001722</name>
</gene>
<dbReference type="Pfam" id="PF22527">
    <property type="entry name" value="DEXQc_Suv3"/>
    <property type="match status" value="1"/>
</dbReference>
<dbReference type="Pfam" id="PF00271">
    <property type="entry name" value="Helicase_C"/>
    <property type="match status" value="1"/>
</dbReference>
<dbReference type="InterPro" id="IPR001650">
    <property type="entry name" value="Helicase_C-like"/>
</dbReference>
<dbReference type="PANTHER" id="PTHR12131">
    <property type="entry name" value="ATP-DEPENDENT RNA AND DNA HELICASE"/>
    <property type="match status" value="1"/>
</dbReference>
<evidence type="ECO:0000256" key="7">
    <source>
        <dbReference type="ARBA" id="ARBA00022806"/>
    </source>
</evidence>
<keyword evidence="10" id="KW-0496">Mitochondrion</keyword>
<feature type="domain" description="Helicase C-terminal" evidence="13">
    <location>
        <begin position="563"/>
        <end position="721"/>
    </location>
</feature>
<dbReference type="SMART" id="SM00490">
    <property type="entry name" value="HELICc"/>
    <property type="match status" value="1"/>
</dbReference>
<evidence type="ECO:0000256" key="9">
    <source>
        <dbReference type="ARBA" id="ARBA00022946"/>
    </source>
</evidence>
<dbReference type="InterPro" id="IPR044774">
    <property type="entry name" value="Suv3_DEXQc"/>
</dbReference>
<dbReference type="SMART" id="SM00487">
    <property type="entry name" value="DEXDc"/>
    <property type="match status" value="1"/>
</dbReference>
<evidence type="ECO:0000313" key="15">
    <source>
        <dbReference type="Proteomes" id="UP001151516"/>
    </source>
</evidence>
<evidence type="ECO:0000256" key="2">
    <source>
        <dbReference type="ARBA" id="ARBA00001946"/>
    </source>
</evidence>
<dbReference type="Proteomes" id="UP001151516">
    <property type="component" value="Unassembled WGS sequence"/>
</dbReference>
<dbReference type="CDD" id="cd18805">
    <property type="entry name" value="SF2_C_suv3"/>
    <property type="match status" value="1"/>
</dbReference>
<protein>
    <recommendedName>
        <fullName evidence="4">RNA helicase</fullName>
        <ecNumber evidence="4">3.6.4.13</ecNumber>
    </recommendedName>
</protein>
<dbReference type="InterPro" id="IPR027417">
    <property type="entry name" value="P-loop_NTPase"/>
</dbReference>
<dbReference type="PROSITE" id="PS51194">
    <property type="entry name" value="HELICASE_CTER"/>
    <property type="match status" value="1"/>
</dbReference>
<feature type="transmembrane region" description="Helical" evidence="12">
    <location>
        <begin position="159"/>
        <end position="182"/>
    </location>
</feature>
<evidence type="ECO:0000256" key="10">
    <source>
        <dbReference type="ARBA" id="ARBA00023128"/>
    </source>
</evidence>
<dbReference type="OrthoDB" id="6692397at2759"/>
<dbReference type="InterPro" id="IPR050699">
    <property type="entry name" value="RNA-DNA_Helicase"/>
</dbReference>
<dbReference type="GO" id="GO:0000965">
    <property type="term" value="P:mitochondrial RNA 3'-end processing"/>
    <property type="evidence" value="ECO:0007669"/>
    <property type="project" value="TreeGrafter"/>
</dbReference>
<reference evidence="14" key="1">
    <citation type="submission" date="2022-07" db="EMBL/GenBank/DDBJ databases">
        <title>Phylogenomic reconstructions and comparative analyses of Kickxellomycotina fungi.</title>
        <authorList>
            <person name="Reynolds N.K."/>
            <person name="Stajich J.E."/>
            <person name="Barry K."/>
            <person name="Grigoriev I.V."/>
            <person name="Crous P."/>
            <person name="Smith M.E."/>
        </authorList>
    </citation>
    <scope>NUCLEOTIDE SEQUENCE</scope>
    <source>
        <strain evidence="14">CBS 109367</strain>
    </source>
</reference>
<dbReference type="GO" id="GO:0005524">
    <property type="term" value="F:ATP binding"/>
    <property type="evidence" value="ECO:0007669"/>
    <property type="project" value="UniProtKB-KW"/>
</dbReference>
<dbReference type="InterPro" id="IPR055206">
    <property type="entry name" value="DEXQc_SUV3"/>
</dbReference>
<evidence type="ECO:0000256" key="12">
    <source>
        <dbReference type="SAM" id="Phobius"/>
    </source>
</evidence>
<dbReference type="EC" id="3.6.4.13" evidence="4"/>
<keyword evidence="12" id="KW-0472">Membrane</keyword>
<organism evidence="14 15">
    <name type="scientific">Coemansia spiralis</name>
    <dbReference type="NCBI Taxonomy" id="417178"/>
    <lineage>
        <taxon>Eukaryota</taxon>
        <taxon>Fungi</taxon>
        <taxon>Fungi incertae sedis</taxon>
        <taxon>Zoopagomycota</taxon>
        <taxon>Kickxellomycotina</taxon>
        <taxon>Kickxellomycetes</taxon>
        <taxon>Kickxellales</taxon>
        <taxon>Kickxellaceae</taxon>
        <taxon>Coemansia</taxon>
    </lineage>
</organism>
<dbReference type="Gene3D" id="3.40.50.300">
    <property type="entry name" value="P-loop containing nucleotide triphosphate hydrolases"/>
    <property type="match status" value="2"/>
</dbReference>
<dbReference type="Gene3D" id="1.20.272.40">
    <property type="match status" value="1"/>
</dbReference>
<comment type="cofactor">
    <cofactor evidence="2">
        <name>Mg(2+)</name>
        <dbReference type="ChEBI" id="CHEBI:18420"/>
    </cofactor>
</comment>
<dbReference type="CDD" id="cd17913">
    <property type="entry name" value="DEXQc_Suv3"/>
    <property type="match status" value="1"/>
</dbReference>
<keyword evidence="9" id="KW-0809">Transit peptide</keyword>
<sequence>MELWLPAEFLVGVALGSLVLNAIFHTIRCSGTLDTEKQLSWVLTFVACIVLTLGSVPYVLLTLSQGLDVSKLVLTDAFSLVLLGGFLSYLIWDLVLGLVYYKSAITILTGYVHHVLYIGLALFSVTHGVSAVFCLMFYNELPTIILALGSLRKEWRSDLLFTTTFFCTRILLHSVFLYKFYWYSDVRFLWKLLLLVFPMHLYWFYGAARLQVKRRRSKRLSQKLSSEFNASPEETDKLLESANQAGSARPRARPWQANPHSFKPDLAVAPLESEIDEAYARTARTEQLDSFLKDSGVFRRCACFGIDQKQFDTWSAKFADAASSDKIEKLKPANLIALLARGGKGTLGDFIVNQFFAYLAIEAPDVVKNTKFLREITDLRFPSEWAPDARKVQRRIIMHVGPTNSGKTHNALQRLRAAKSGIYCSPLRLLAYEVYNRLISDGIPCALVTGEDRRIPDFEKLGIEPSGYTVTGQPVSRMVSCTVEMAPNAPYHVAVIDEIQMIADQSRGWAWTNALLSLRADEIHLCGEPSAVPLVKRICASLDEEVEVHEYSRLGMLEVSPASLEGKWSNVQKGDCVVAFSRREIFDIKTKIEEETGLRCAVIYGALPPETRAEQARLFNDPDSGYDVLVASDAVGMGINLKINRVVFTTLSKWDGDMVRPISVSQTRQIGGRAGRHNSGVDKGQVTTLEAVDVSRLDEVMGLQPHQLRVAGLKPPTEVIEVFSRQFPRVPFSQLWSMFCDIASVSDNYFLCNFRDQEAIASTIGHLGLSIRDMYQFIYAPINCRDAIVRNCLVHCATAVAQRIECKAASAIRLPKGKPRTRQELIAFEQWHRAITLYLWLSFHFPETFTEYDEALVFKGQCEETIQAGLLLPDSQGAPRRSFDSFVGKGIAKSENALGAPEASEVSDEFTAKIDAKLKALNRLRKMVEVK</sequence>
<dbReference type="Pfam" id="PF18147">
    <property type="entry name" value="Suv3_C_1"/>
    <property type="match status" value="1"/>
</dbReference>
<evidence type="ECO:0000256" key="11">
    <source>
        <dbReference type="ARBA" id="ARBA00047984"/>
    </source>
</evidence>
<evidence type="ECO:0000313" key="14">
    <source>
        <dbReference type="EMBL" id="KAJ2689083.1"/>
    </source>
</evidence>